<feature type="region of interest" description="Disordered" evidence="2">
    <location>
        <begin position="39"/>
        <end position="58"/>
    </location>
</feature>
<dbReference type="AlphaFoldDB" id="A0A225V6N7"/>
<evidence type="ECO:0000313" key="3">
    <source>
        <dbReference type="EMBL" id="OWZ01131.1"/>
    </source>
</evidence>
<organism evidence="3 4">
    <name type="scientific">Phytophthora megakarya</name>
    <dbReference type="NCBI Taxonomy" id="4795"/>
    <lineage>
        <taxon>Eukaryota</taxon>
        <taxon>Sar</taxon>
        <taxon>Stramenopiles</taxon>
        <taxon>Oomycota</taxon>
        <taxon>Peronosporomycetes</taxon>
        <taxon>Peronosporales</taxon>
        <taxon>Peronosporaceae</taxon>
        <taxon>Phytophthora</taxon>
    </lineage>
</organism>
<evidence type="ECO:0000256" key="2">
    <source>
        <dbReference type="SAM" id="MobiDB-lite"/>
    </source>
</evidence>
<dbReference type="EMBL" id="NBNE01007084">
    <property type="protein sequence ID" value="OWZ01131.1"/>
    <property type="molecule type" value="Genomic_DNA"/>
</dbReference>
<keyword evidence="4" id="KW-1185">Reference proteome</keyword>
<evidence type="ECO:0000256" key="1">
    <source>
        <dbReference type="SAM" id="Coils"/>
    </source>
</evidence>
<name>A0A225V6N7_9STRA</name>
<feature type="coiled-coil region" evidence="1">
    <location>
        <begin position="120"/>
        <end position="147"/>
    </location>
</feature>
<dbReference type="OrthoDB" id="119470at2759"/>
<evidence type="ECO:0008006" key="5">
    <source>
        <dbReference type="Google" id="ProtNLM"/>
    </source>
</evidence>
<dbReference type="Proteomes" id="UP000198211">
    <property type="component" value="Unassembled WGS sequence"/>
</dbReference>
<comment type="caution">
    <text evidence="3">The sequence shown here is derived from an EMBL/GenBank/DDBJ whole genome shotgun (WGS) entry which is preliminary data.</text>
</comment>
<dbReference type="PANTHER" id="PTHR35796">
    <property type="entry name" value="HYPOTHETICAL CYTOSOLIC PROTEIN"/>
    <property type="match status" value="1"/>
</dbReference>
<gene>
    <name evidence="3" type="ORF">PHMEG_00027546</name>
</gene>
<protein>
    <recommendedName>
        <fullName evidence="5">M96 mating-specific protein</fullName>
    </recommendedName>
</protein>
<feature type="compositionally biased region" description="Polar residues" evidence="2">
    <location>
        <begin position="48"/>
        <end position="58"/>
    </location>
</feature>
<dbReference type="PANTHER" id="PTHR35796:SF3">
    <property type="entry name" value="BHLH DOMAIN-CONTAINING PROTEIN"/>
    <property type="match status" value="1"/>
</dbReference>
<sequence>MGLDGDTSVLDEAAMLSLLEGCDMAEDVDAIPSVLIDSPPSPQLVSKPATSTGKLSGRSSWHLQRRDELLTLQDTEKYLIFQLQQLKQKMRMTSRNFGTKRQKSQVQGNLPHILTWEEICERQAVQRQKCEKENRKLRDEVKDKIWQAKTLLKMFKRRLRNEVVSSSIKLCRTYGVDTAGVTMPTNNEAVFHELLLGMDEMYAVVDDFFEKAGMDEVPCPGRKNTTPDSRAEGKFVEFLDCYAVPFSVQDTEKAIWRCLRMEEPQSPKPAFVQVDFYIWEIISISFQETTRIIVQPGTPTDVGPTTVIQSHRQSTTSHDAYALAVRRVPRTFIDMGIAAWENSIARFNHFVEDALIQEKLHV</sequence>
<evidence type="ECO:0000313" key="4">
    <source>
        <dbReference type="Proteomes" id="UP000198211"/>
    </source>
</evidence>
<reference evidence="4" key="1">
    <citation type="submission" date="2017-03" db="EMBL/GenBank/DDBJ databases">
        <title>Phytopthora megakarya and P. palmivora, two closely related causual agents of cacao black pod achieved similar genome size and gene model numbers by different mechanisms.</title>
        <authorList>
            <person name="Ali S."/>
            <person name="Shao J."/>
            <person name="Larry D.J."/>
            <person name="Kronmiller B."/>
            <person name="Shen D."/>
            <person name="Strem M.D."/>
            <person name="Melnick R.L."/>
            <person name="Guiltinan M.J."/>
            <person name="Tyler B.M."/>
            <person name="Meinhardt L.W."/>
            <person name="Bailey B.A."/>
        </authorList>
    </citation>
    <scope>NUCLEOTIDE SEQUENCE [LARGE SCALE GENOMIC DNA]</scope>
    <source>
        <strain evidence="4">zdho120</strain>
    </source>
</reference>
<keyword evidence="1" id="KW-0175">Coiled coil</keyword>
<accession>A0A225V6N7</accession>
<dbReference type="STRING" id="4795.A0A225V6N7"/>
<proteinExistence type="predicted"/>